<dbReference type="GO" id="GO:0004869">
    <property type="term" value="F:cysteine-type endopeptidase inhibitor activity"/>
    <property type="evidence" value="ECO:0007669"/>
    <property type="project" value="UniProtKB-KW"/>
</dbReference>
<dbReference type="PANTHER" id="PTHR46186:SF2">
    <property type="entry name" value="CYSTATIN"/>
    <property type="match status" value="1"/>
</dbReference>
<organism evidence="6">
    <name type="scientific">Trichosurus vulpecula</name>
    <name type="common">Brush-tailed possum</name>
    <dbReference type="NCBI Taxonomy" id="9337"/>
    <lineage>
        <taxon>Eukaryota</taxon>
        <taxon>Metazoa</taxon>
        <taxon>Chordata</taxon>
        <taxon>Craniata</taxon>
        <taxon>Vertebrata</taxon>
        <taxon>Euteleostomi</taxon>
        <taxon>Mammalia</taxon>
        <taxon>Metatheria</taxon>
        <taxon>Diprotodontia</taxon>
        <taxon>Phalangeridae</taxon>
        <taxon>Trichosurus</taxon>
    </lineage>
</organism>
<dbReference type="GO" id="GO:0005615">
    <property type="term" value="C:extracellular space"/>
    <property type="evidence" value="ECO:0007669"/>
    <property type="project" value="TreeGrafter"/>
</dbReference>
<dbReference type="EMBL" id="EF121770">
    <property type="protein sequence ID" value="ABN59357.1"/>
    <property type="molecule type" value="mRNA"/>
</dbReference>
<dbReference type="PROSITE" id="PS00287">
    <property type="entry name" value="CYSTATIN"/>
    <property type="match status" value="1"/>
</dbReference>
<dbReference type="CDD" id="cd00042">
    <property type="entry name" value="CY"/>
    <property type="match status" value="1"/>
</dbReference>
<reference evidence="6" key="1">
    <citation type="journal article" date="2005" name="Mol. Reprod. Dev.">
        <title>VAP1, with cystatin C motif, an oocyte protein encoded by a novel ovarian-specific gene during oogenesis in the common brushtail possum (Trichosurus vulpecula).</title>
        <authorList>
            <person name="Cui S."/>
            <person name="Nikolovski S."/>
            <person name="Nanayakkara K."/>
            <person name="Selwood L."/>
        </authorList>
    </citation>
    <scope>NUCLEOTIDE SEQUENCE</scope>
</reference>
<evidence type="ECO:0000259" key="5">
    <source>
        <dbReference type="SMART" id="SM00043"/>
    </source>
</evidence>
<dbReference type="Gene3D" id="3.10.450.10">
    <property type="match status" value="1"/>
</dbReference>
<accession>A3EYB2</accession>
<sequence>STEQVRRVRTVITENEEGVQQALNFAIKEFNRASNDKYGSRVFRVLRVRKQLVAGVKYYIDAEVRRTTCTKSVADLASCPYHEDPALKKHSVCVFEVYTIPWLGKTTLLKNECKDAEAPPCTHLRPALAAAVLSFLKKEQYYNPFDSLLLNCKLVLCKVMMESPPSAGRRRK</sequence>
<dbReference type="InterPro" id="IPR000010">
    <property type="entry name" value="Cystatin_dom"/>
</dbReference>
<dbReference type="InterPro" id="IPR046350">
    <property type="entry name" value="Cystatin_sf"/>
</dbReference>
<feature type="domain" description="Cystatin" evidence="5">
    <location>
        <begin position="3"/>
        <end position="114"/>
    </location>
</feature>
<keyword evidence="4" id="KW-1015">Disulfide bond</keyword>
<comment type="similarity">
    <text evidence="1">Belongs to the cystatin family.</text>
</comment>
<proteinExistence type="evidence at transcript level"/>
<dbReference type="SMART" id="SM00043">
    <property type="entry name" value="CY"/>
    <property type="match status" value="1"/>
</dbReference>
<protein>
    <submittedName>
        <fullName evidence="6">Vap1</fullName>
    </submittedName>
</protein>
<dbReference type="SUPFAM" id="SSF54403">
    <property type="entry name" value="Cystatin/monellin"/>
    <property type="match status" value="1"/>
</dbReference>
<dbReference type="AlphaFoldDB" id="A3EYB2"/>
<dbReference type="GO" id="GO:0005737">
    <property type="term" value="C:cytoplasm"/>
    <property type="evidence" value="ECO:0007669"/>
    <property type="project" value="TreeGrafter"/>
</dbReference>
<evidence type="ECO:0000256" key="4">
    <source>
        <dbReference type="ARBA" id="ARBA00023157"/>
    </source>
</evidence>
<name>A3EYB2_TRIVU</name>
<keyword evidence="3" id="KW-0789">Thiol protease inhibitor</keyword>
<dbReference type="GO" id="GO:0031982">
    <property type="term" value="C:vesicle"/>
    <property type="evidence" value="ECO:0007669"/>
    <property type="project" value="TreeGrafter"/>
</dbReference>
<dbReference type="Pfam" id="PF00031">
    <property type="entry name" value="Cystatin"/>
    <property type="match status" value="1"/>
</dbReference>
<evidence type="ECO:0000256" key="1">
    <source>
        <dbReference type="ARBA" id="ARBA00009403"/>
    </source>
</evidence>
<feature type="non-terminal residue" evidence="6">
    <location>
        <position position="1"/>
    </location>
</feature>
<dbReference type="FunFam" id="3.10.450.10:FF:000004">
    <property type="entry name" value="Cystatin C"/>
    <property type="match status" value="1"/>
</dbReference>
<evidence type="ECO:0000256" key="2">
    <source>
        <dbReference type="ARBA" id="ARBA00022690"/>
    </source>
</evidence>
<evidence type="ECO:0000313" key="6">
    <source>
        <dbReference type="EMBL" id="ABN59357.1"/>
    </source>
</evidence>
<keyword evidence="2" id="KW-0646">Protease inhibitor</keyword>
<dbReference type="PANTHER" id="PTHR46186">
    <property type="entry name" value="CYSTATIN"/>
    <property type="match status" value="1"/>
</dbReference>
<dbReference type="MEROPS" id="I25.011"/>
<evidence type="ECO:0000256" key="3">
    <source>
        <dbReference type="ARBA" id="ARBA00022704"/>
    </source>
</evidence>
<reference evidence="6" key="2">
    <citation type="submission" date="2006-11" db="EMBL/GenBank/DDBJ databases">
        <authorList>
            <person name="Cui S."/>
            <person name="Nikolovski S."/>
            <person name="Nanayakkara K."/>
            <person name="Selwood L."/>
        </authorList>
    </citation>
    <scope>NUCLEOTIDE SEQUENCE</scope>
</reference>
<dbReference type="InterPro" id="IPR018073">
    <property type="entry name" value="Prot_inh_cystat_CS"/>
</dbReference>